<name>A0AAV7L6H0_PLEWA</name>
<proteinExistence type="predicted"/>
<accession>A0AAV7L6H0</accession>
<organism evidence="2 3">
    <name type="scientific">Pleurodeles waltl</name>
    <name type="common">Iberian ribbed newt</name>
    <dbReference type="NCBI Taxonomy" id="8319"/>
    <lineage>
        <taxon>Eukaryota</taxon>
        <taxon>Metazoa</taxon>
        <taxon>Chordata</taxon>
        <taxon>Craniata</taxon>
        <taxon>Vertebrata</taxon>
        <taxon>Euteleostomi</taxon>
        <taxon>Amphibia</taxon>
        <taxon>Batrachia</taxon>
        <taxon>Caudata</taxon>
        <taxon>Salamandroidea</taxon>
        <taxon>Salamandridae</taxon>
        <taxon>Pleurodelinae</taxon>
        <taxon>Pleurodeles</taxon>
    </lineage>
</organism>
<evidence type="ECO:0000313" key="2">
    <source>
        <dbReference type="EMBL" id="KAJ1083480.1"/>
    </source>
</evidence>
<dbReference type="AlphaFoldDB" id="A0AAV7L6H0"/>
<feature type="compositionally biased region" description="Polar residues" evidence="1">
    <location>
        <begin position="182"/>
        <end position="192"/>
    </location>
</feature>
<feature type="region of interest" description="Disordered" evidence="1">
    <location>
        <begin position="81"/>
        <end position="217"/>
    </location>
</feature>
<evidence type="ECO:0000313" key="3">
    <source>
        <dbReference type="Proteomes" id="UP001066276"/>
    </source>
</evidence>
<evidence type="ECO:0000256" key="1">
    <source>
        <dbReference type="SAM" id="MobiDB-lite"/>
    </source>
</evidence>
<keyword evidence="3" id="KW-1185">Reference proteome</keyword>
<dbReference type="EMBL" id="JANPWB010000016">
    <property type="protein sequence ID" value="KAJ1083480.1"/>
    <property type="molecule type" value="Genomic_DNA"/>
</dbReference>
<sequence length="217" mass="23772">MNFLFTTCLSEDNVSVKEIKELHYDGPRWGSRCSSAAQGSVRSLYYKAYGKFIKEESDRQPVCQELIHVYALDPFRKANEAEGTTDANKDSADPPPDIKIARTEVGRDVNSETGAGHEQSVRNLRRRGEQWTQDTEMQGAGIGSGVPGGREPRENQDGSRNQRDGAGSPPTMEDAVRDRLTPGNTAENSTRGATDGNVGPDRAEAGAWRCVEVKVSR</sequence>
<gene>
    <name evidence="2" type="ORF">NDU88_003639</name>
</gene>
<protein>
    <submittedName>
        <fullName evidence="2">Uncharacterized protein</fullName>
    </submittedName>
</protein>
<feature type="compositionally biased region" description="Basic and acidic residues" evidence="1">
    <location>
        <begin position="150"/>
        <end position="163"/>
    </location>
</feature>
<feature type="compositionally biased region" description="Basic and acidic residues" evidence="1">
    <location>
        <begin position="99"/>
        <end position="110"/>
    </location>
</feature>
<dbReference type="Proteomes" id="UP001066276">
    <property type="component" value="Chromosome 12"/>
</dbReference>
<reference evidence="2" key="1">
    <citation type="journal article" date="2022" name="bioRxiv">
        <title>Sequencing and chromosome-scale assembly of the giantPleurodeles waltlgenome.</title>
        <authorList>
            <person name="Brown T."/>
            <person name="Elewa A."/>
            <person name="Iarovenko S."/>
            <person name="Subramanian E."/>
            <person name="Araus A.J."/>
            <person name="Petzold A."/>
            <person name="Susuki M."/>
            <person name="Suzuki K.-i.T."/>
            <person name="Hayashi T."/>
            <person name="Toyoda A."/>
            <person name="Oliveira C."/>
            <person name="Osipova E."/>
            <person name="Leigh N.D."/>
            <person name="Simon A."/>
            <person name="Yun M.H."/>
        </authorList>
    </citation>
    <scope>NUCLEOTIDE SEQUENCE</scope>
    <source>
        <strain evidence="2">20211129_DDA</strain>
        <tissue evidence="2">Liver</tissue>
    </source>
</reference>
<comment type="caution">
    <text evidence="2">The sequence shown here is derived from an EMBL/GenBank/DDBJ whole genome shotgun (WGS) entry which is preliminary data.</text>
</comment>